<accession>A0A2P8FEG3</accession>
<sequence length="137" mass="15129">MNERARFLQGVGLRLLAAFLMTAMSAAVRVAAETVPVGQIMFWRSWVAVIPICMFLVCTRDFPNGLRTRRPALHVTRSVFGAFTMAMSFVSLAYLPIANAMALAYLAPVLVLPLAAFLLKEPLVWGFWASCSCCGRR</sequence>
<dbReference type="SUPFAM" id="SSF103481">
    <property type="entry name" value="Multidrug resistance efflux transporter EmrE"/>
    <property type="match status" value="1"/>
</dbReference>
<evidence type="ECO:0000313" key="9">
    <source>
        <dbReference type="Proteomes" id="UP000240418"/>
    </source>
</evidence>
<evidence type="ECO:0000313" key="8">
    <source>
        <dbReference type="EMBL" id="PSL20089.1"/>
    </source>
</evidence>
<protein>
    <submittedName>
        <fullName evidence="8">EamA-like transporter family protein</fullName>
    </submittedName>
</protein>
<evidence type="ECO:0000256" key="1">
    <source>
        <dbReference type="ARBA" id="ARBA00004141"/>
    </source>
</evidence>
<organism evidence="8 9">
    <name type="scientific">Shimia abyssi</name>
    <dbReference type="NCBI Taxonomy" id="1662395"/>
    <lineage>
        <taxon>Bacteria</taxon>
        <taxon>Pseudomonadati</taxon>
        <taxon>Pseudomonadota</taxon>
        <taxon>Alphaproteobacteria</taxon>
        <taxon>Rhodobacterales</taxon>
        <taxon>Roseobacteraceae</taxon>
    </lineage>
</organism>
<feature type="transmembrane region" description="Helical" evidence="6">
    <location>
        <begin position="42"/>
        <end position="58"/>
    </location>
</feature>
<comment type="subcellular location">
    <subcellularLocation>
        <location evidence="1">Membrane</location>
        <topology evidence="1">Multi-pass membrane protein</topology>
    </subcellularLocation>
</comment>
<feature type="transmembrane region" description="Helical" evidence="6">
    <location>
        <begin position="103"/>
        <end position="119"/>
    </location>
</feature>
<name>A0A2P8FEG3_9RHOB</name>
<evidence type="ECO:0000256" key="3">
    <source>
        <dbReference type="ARBA" id="ARBA00022692"/>
    </source>
</evidence>
<keyword evidence="3 6" id="KW-0812">Transmembrane</keyword>
<dbReference type="AlphaFoldDB" id="A0A2P8FEG3"/>
<dbReference type="PANTHER" id="PTHR22911:SF6">
    <property type="entry name" value="SOLUTE CARRIER FAMILY 35 MEMBER G1"/>
    <property type="match status" value="1"/>
</dbReference>
<keyword evidence="4 6" id="KW-1133">Transmembrane helix</keyword>
<evidence type="ECO:0000256" key="4">
    <source>
        <dbReference type="ARBA" id="ARBA00022989"/>
    </source>
</evidence>
<comment type="caution">
    <text evidence="8">The sequence shown here is derived from an EMBL/GenBank/DDBJ whole genome shotgun (WGS) entry which is preliminary data.</text>
</comment>
<reference evidence="8 9" key="1">
    <citation type="submission" date="2018-03" db="EMBL/GenBank/DDBJ databases">
        <title>Genomic Encyclopedia of Archaeal and Bacterial Type Strains, Phase II (KMG-II): from individual species to whole genera.</title>
        <authorList>
            <person name="Goeker M."/>
        </authorList>
    </citation>
    <scope>NUCLEOTIDE SEQUENCE [LARGE SCALE GENOMIC DNA]</scope>
    <source>
        <strain evidence="8 9">DSM 100673</strain>
    </source>
</reference>
<comment type="similarity">
    <text evidence="2">Belongs to the drug/metabolite transporter (DMT) superfamily. 10 TMS drug/metabolite exporter (DME) (TC 2.A.7.3) family.</text>
</comment>
<dbReference type="Proteomes" id="UP000240418">
    <property type="component" value="Unassembled WGS sequence"/>
</dbReference>
<gene>
    <name evidence="8" type="ORF">CLV88_104149</name>
</gene>
<dbReference type="PANTHER" id="PTHR22911">
    <property type="entry name" value="ACYL-MALONYL CONDENSING ENZYME-RELATED"/>
    <property type="match status" value="1"/>
</dbReference>
<keyword evidence="5 6" id="KW-0472">Membrane</keyword>
<evidence type="ECO:0000256" key="5">
    <source>
        <dbReference type="ARBA" id="ARBA00023136"/>
    </source>
</evidence>
<keyword evidence="9" id="KW-1185">Reference proteome</keyword>
<dbReference type="EMBL" id="PYGJ01000004">
    <property type="protein sequence ID" value="PSL20089.1"/>
    <property type="molecule type" value="Genomic_DNA"/>
</dbReference>
<dbReference type="InterPro" id="IPR000620">
    <property type="entry name" value="EamA_dom"/>
</dbReference>
<feature type="domain" description="EamA" evidence="7">
    <location>
        <begin position="10"/>
        <end position="131"/>
    </location>
</feature>
<proteinExistence type="inferred from homology"/>
<evidence type="ECO:0000256" key="2">
    <source>
        <dbReference type="ARBA" id="ARBA00009853"/>
    </source>
</evidence>
<dbReference type="GO" id="GO:0016020">
    <property type="term" value="C:membrane"/>
    <property type="evidence" value="ECO:0007669"/>
    <property type="project" value="UniProtKB-SubCell"/>
</dbReference>
<dbReference type="Pfam" id="PF00892">
    <property type="entry name" value="EamA"/>
    <property type="match status" value="1"/>
</dbReference>
<evidence type="ECO:0000259" key="7">
    <source>
        <dbReference type="Pfam" id="PF00892"/>
    </source>
</evidence>
<evidence type="ECO:0000256" key="6">
    <source>
        <dbReference type="SAM" id="Phobius"/>
    </source>
</evidence>
<dbReference type="InterPro" id="IPR037185">
    <property type="entry name" value="EmrE-like"/>
</dbReference>
<feature type="transmembrane region" description="Helical" evidence="6">
    <location>
        <begin position="79"/>
        <end position="97"/>
    </location>
</feature>